<feature type="binding site" evidence="12">
    <location>
        <position position="189"/>
    </location>
    <ligand>
        <name>S-adenosyl-L-methionine</name>
        <dbReference type="ChEBI" id="CHEBI:59789"/>
    </ligand>
</feature>
<dbReference type="OrthoDB" id="9763993at2"/>
<dbReference type="PROSITE" id="PS51918">
    <property type="entry name" value="RADICAL_SAM"/>
    <property type="match status" value="1"/>
</dbReference>
<evidence type="ECO:0000256" key="12">
    <source>
        <dbReference type="HAMAP-Rule" id="MF_01225"/>
    </source>
</evidence>
<dbReference type="EC" id="4.1.99.22" evidence="1 12"/>
<feature type="binding site" evidence="12">
    <location>
        <position position="253"/>
    </location>
    <ligand>
        <name>[4Fe-4S] cluster</name>
        <dbReference type="ChEBI" id="CHEBI:49883"/>
        <label>2</label>
        <note>4Fe-4S-substrate</note>
    </ligand>
</feature>
<dbReference type="NCBIfam" id="TIGR02666">
    <property type="entry name" value="moaA"/>
    <property type="match status" value="1"/>
</dbReference>
<evidence type="ECO:0000256" key="2">
    <source>
        <dbReference type="ARBA" id="ARBA00022485"/>
    </source>
</evidence>
<feature type="binding site" evidence="12">
    <location>
        <position position="155"/>
    </location>
    <ligand>
        <name>GTP</name>
        <dbReference type="ChEBI" id="CHEBI:37565"/>
    </ligand>
</feature>
<dbReference type="Pfam" id="PF06463">
    <property type="entry name" value="Mob_synth_C"/>
    <property type="match status" value="1"/>
</dbReference>
<dbReference type="GO" id="GO:0046872">
    <property type="term" value="F:metal ion binding"/>
    <property type="evidence" value="ECO:0007669"/>
    <property type="project" value="UniProtKB-KW"/>
</dbReference>
<dbReference type="InterPro" id="IPR058240">
    <property type="entry name" value="rSAM_sf"/>
</dbReference>
<comment type="function">
    <text evidence="12">Catalyzes the cyclization of GTP to (8S)-3',8-cyclo-7,8-dihydroguanosine 5'-triphosphate.</text>
</comment>
<keyword evidence="3 12" id="KW-0949">S-adenosyl-L-methionine</keyword>
<feature type="binding site" evidence="12">
    <location>
        <position position="94"/>
    </location>
    <ligand>
        <name>GTP</name>
        <dbReference type="ChEBI" id="CHEBI:37565"/>
    </ligand>
</feature>
<keyword evidence="8 12" id="KW-0342">GTP-binding</keyword>
<evidence type="ECO:0000256" key="10">
    <source>
        <dbReference type="ARBA" id="ARBA00023239"/>
    </source>
</evidence>
<dbReference type="SFLD" id="SFLDG01383">
    <property type="entry name" value="cyclic_pyranopterin_phosphate"/>
    <property type="match status" value="1"/>
</dbReference>
<keyword evidence="5 12" id="KW-0547">Nucleotide-binding</keyword>
<dbReference type="UniPathway" id="UPA00344"/>
<evidence type="ECO:0000313" key="15">
    <source>
        <dbReference type="Proteomes" id="UP000324646"/>
    </source>
</evidence>
<dbReference type="SUPFAM" id="SSF102114">
    <property type="entry name" value="Radical SAM enzymes"/>
    <property type="match status" value="1"/>
</dbReference>
<evidence type="ECO:0000259" key="13">
    <source>
        <dbReference type="PROSITE" id="PS51918"/>
    </source>
</evidence>
<keyword evidence="7 12" id="KW-0411">Iron-sulfur</keyword>
<dbReference type="InterPro" id="IPR040064">
    <property type="entry name" value="MoaA-like"/>
</dbReference>
<dbReference type="PANTHER" id="PTHR22960">
    <property type="entry name" value="MOLYBDOPTERIN COFACTOR SYNTHESIS PROTEIN A"/>
    <property type="match status" value="1"/>
</dbReference>
<dbReference type="GO" id="GO:0061799">
    <property type="term" value="F:cyclic pyranopterin monophosphate synthase activity"/>
    <property type="evidence" value="ECO:0007669"/>
    <property type="project" value="TreeGrafter"/>
</dbReference>
<dbReference type="CDD" id="cd21117">
    <property type="entry name" value="Twitch_MoaA"/>
    <property type="match status" value="1"/>
</dbReference>
<dbReference type="Proteomes" id="UP000324646">
    <property type="component" value="Chromosome"/>
</dbReference>
<evidence type="ECO:0000256" key="11">
    <source>
        <dbReference type="ARBA" id="ARBA00048697"/>
    </source>
</evidence>
<proteinExistence type="inferred from homology"/>
<dbReference type="CDD" id="cd01335">
    <property type="entry name" value="Radical_SAM"/>
    <property type="match status" value="1"/>
</dbReference>
<comment type="similarity">
    <text evidence="12">Belongs to the radical SAM superfamily. MoaA family.</text>
</comment>
<evidence type="ECO:0000256" key="5">
    <source>
        <dbReference type="ARBA" id="ARBA00022741"/>
    </source>
</evidence>
<dbReference type="GO" id="GO:0005525">
    <property type="term" value="F:GTP binding"/>
    <property type="evidence" value="ECO:0007669"/>
    <property type="project" value="UniProtKB-UniRule"/>
</dbReference>
<keyword evidence="9 12" id="KW-0501">Molybdenum cofactor biosynthesis</keyword>
<feature type="binding site" evidence="12">
    <location>
        <position position="250"/>
    </location>
    <ligand>
        <name>[4Fe-4S] cluster</name>
        <dbReference type="ChEBI" id="CHEBI:49883"/>
        <label>2</label>
        <note>4Fe-4S-substrate</note>
    </ligand>
</feature>
<dbReference type="GO" id="GO:0051539">
    <property type="term" value="F:4 iron, 4 sulfur cluster binding"/>
    <property type="evidence" value="ECO:0007669"/>
    <property type="project" value="UniProtKB-UniRule"/>
</dbReference>
<dbReference type="InterPro" id="IPR000385">
    <property type="entry name" value="MoaA_NifB_PqqE_Fe-S-bd_CS"/>
</dbReference>
<dbReference type="PANTHER" id="PTHR22960:SF0">
    <property type="entry name" value="MOLYBDENUM COFACTOR BIOSYNTHESIS PROTEIN 1"/>
    <property type="match status" value="1"/>
</dbReference>
<keyword evidence="15" id="KW-1185">Reference proteome</keyword>
<dbReference type="KEGG" id="crs:FQB35_03885"/>
<dbReference type="GO" id="GO:1904047">
    <property type="term" value="F:S-adenosyl-L-methionine binding"/>
    <property type="evidence" value="ECO:0007669"/>
    <property type="project" value="UniProtKB-UniRule"/>
</dbReference>
<organism evidence="14 15">
    <name type="scientific">Crassaminicella thermophila</name>
    <dbReference type="NCBI Taxonomy" id="2599308"/>
    <lineage>
        <taxon>Bacteria</taxon>
        <taxon>Bacillati</taxon>
        <taxon>Bacillota</taxon>
        <taxon>Clostridia</taxon>
        <taxon>Eubacteriales</taxon>
        <taxon>Clostridiaceae</taxon>
        <taxon>Crassaminicella</taxon>
    </lineage>
</organism>
<feature type="binding site" evidence="12">
    <location>
        <position position="63"/>
    </location>
    <ligand>
        <name>GTP</name>
        <dbReference type="ChEBI" id="CHEBI:37565"/>
    </ligand>
</feature>
<feature type="binding site" evidence="12">
    <location>
        <position position="13"/>
    </location>
    <ligand>
        <name>GTP</name>
        <dbReference type="ChEBI" id="CHEBI:37565"/>
    </ligand>
</feature>
<feature type="binding site" evidence="12">
    <location>
        <position position="67"/>
    </location>
    <ligand>
        <name>S-adenosyl-L-methionine</name>
        <dbReference type="ChEBI" id="CHEBI:59789"/>
    </ligand>
</feature>
<sequence>MKDPFGRSINYLRVSVTDLCNLRCKYCMPKEGVYKRKHEQILSIEEIFKVVKASVNLGIEKVRITGGEPLVRKGMIHLIEKISNLEEIKDVALTTNGTLLKKYAKDLKHAGLKRVNISLDTLKAEKYSEITRGGRLGDVLEGIEEAKKIGLFPVKLNVVVIGGFNDDEIMDFVNLTIKENIEVRFIELMPIGQASKWAKSKFLSNDVLKYQLKDLIPVYEGDKSSPAQYFKFADAKGKVGFINPISHHFCKYCNRIRLTADGRLKPCLHSNKEIDLKSILRQKNGNLEDMIKIAIYKKPKEHKLNEKDHQPIIRDMVRIGG</sequence>
<feature type="binding site" evidence="12">
    <location>
        <position position="24"/>
    </location>
    <ligand>
        <name>[4Fe-4S] cluster</name>
        <dbReference type="ChEBI" id="CHEBI:49883"/>
        <label>1</label>
        <note>4Fe-4S-S-AdoMet</note>
    </ligand>
</feature>
<dbReference type="InterPro" id="IPR013483">
    <property type="entry name" value="MoaA"/>
</dbReference>
<keyword evidence="10 12" id="KW-0456">Lyase</keyword>
<feature type="domain" description="Radical SAM core" evidence="13">
    <location>
        <begin position="4"/>
        <end position="227"/>
    </location>
</feature>
<evidence type="ECO:0000256" key="8">
    <source>
        <dbReference type="ARBA" id="ARBA00023134"/>
    </source>
</evidence>
<feature type="binding site" evidence="12">
    <location>
        <position position="118"/>
    </location>
    <ligand>
        <name>S-adenosyl-L-methionine</name>
        <dbReference type="ChEBI" id="CHEBI:59789"/>
    </ligand>
</feature>
<evidence type="ECO:0000256" key="9">
    <source>
        <dbReference type="ARBA" id="ARBA00023150"/>
    </source>
</evidence>
<dbReference type="EMBL" id="CP042243">
    <property type="protein sequence ID" value="QEK11570.1"/>
    <property type="molecule type" value="Genomic_DNA"/>
</dbReference>
<evidence type="ECO:0000256" key="1">
    <source>
        <dbReference type="ARBA" id="ARBA00012167"/>
    </source>
</evidence>
<comment type="cofactor">
    <cofactor evidence="12">
        <name>[4Fe-4S] cluster</name>
        <dbReference type="ChEBI" id="CHEBI:49883"/>
    </cofactor>
    <text evidence="12">Binds 2 [4Fe-4S] clusters. Binds 1 [4Fe-4S] cluster coordinated with 3 cysteines and an exchangeable S-adenosyl-L-methionine and 1 [4Fe-4S] cluster coordinated with 3 cysteines and the GTP-derived substrate.</text>
</comment>
<evidence type="ECO:0000256" key="7">
    <source>
        <dbReference type="ARBA" id="ARBA00023014"/>
    </source>
</evidence>
<dbReference type="GO" id="GO:0061798">
    <property type="term" value="F:GTP 3',8'-cyclase activity"/>
    <property type="evidence" value="ECO:0007669"/>
    <property type="project" value="UniProtKB-UniRule"/>
</dbReference>
<dbReference type="InterPro" id="IPR007197">
    <property type="entry name" value="rSAM"/>
</dbReference>
<dbReference type="SFLD" id="SFLDG01386">
    <property type="entry name" value="main_SPASM_domain-containing"/>
    <property type="match status" value="1"/>
</dbReference>
<dbReference type="RefSeq" id="WP_148808725.1">
    <property type="nucleotide sequence ID" value="NZ_CP042243.1"/>
</dbReference>
<dbReference type="SFLD" id="SFLDG01067">
    <property type="entry name" value="SPASM/twitch_domain_containing"/>
    <property type="match status" value="1"/>
</dbReference>
<gene>
    <name evidence="12 14" type="primary">moaA</name>
    <name evidence="14" type="ORF">FQB35_03885</name>
</gene>
<feature type="binding site" evidence="12">
    <location>
        <position position="20"/>
    </location>
    <ligand>
        <name>[4Fe-4S] cluster</name>
        <dbReference type="ChEBI" id="CHEBI:49883"/>
        <label>1</label>
        <note>4Fe-4S-S-AdoMet</note>
    </ligand>
</feature>
<comment type="pathway">
    <text evidence="12">Cofactor biosynthesis; molybdopterin biosynthesis.</text>
</comment>
<feature type="binding site" evidence="12">
    <location>
        <position position="267"/>
    </location>
    <ligand>
        <name>[4Fe-4S] cluster</name>
        <dbReference type="ChEBI" id="CHEBI:49883"/>
        <label>2</label>
        <note>4Fe-4S-substrate</note>
    </ligand>
</feature>
<evidence type="ECO:0000256" key="4">
    <source>
        <dbReference type="ARBA" id="ARBA00022723"/>
    </source>
</evidence>
<accession>A0A5C0SBT7</accession>
<protein>
    <recommendedName>
        <fullName evidence="1 12">GTP 3',8-cyclase</fullName>
        <ecNumber evidence="1 12">4.1.99.22</ecNumber>
    </recommendedName>
    <alternativeName>
        <fullName evidence="12">Molybdenum cofactor biosynthesis protein A</fullName>
    </alternativeName>
</protein>
<dbReference type="InterPro" id="IPR010505">
    <property type="entry name" value="MoaA_twitch"/>
</dbReference>
<comment type="catalytic activity">
    <reaction evidence="11 12">
        <text>GTP + AH2 + S-adenosyl-L-methionine = (8S)-3',8-cyclo-7,8-dihydroguanosine 5'-triphosphate + 5'-deoxyadenosine + L-methionine + A + H(+)</text>
        <dbReference type="Rhea" id="RHEA:49576"/>
        <dbReference type="ChEBI" id="CHEBI:13193"/>
        <dbReference type="ChEBI" id="CHEBI:15378"/>
        <dbReference type="ChEBI" id="CHEBI:17319"/>
        <dbReference type="ChEBI" id="CHEBI:17499"/>
        <dbReference type="ChEBI" id="CHEBI:37565"/>
        <dbReference type="ChEBI" id="CHEBI:57844"/>
        <dbReference type="ChEBI" id="CHEBI:59789"/>
        <dbReference type="ChEBI" id="CHEBI:131766"/>
        <dbReference type="EC" id="4.1.99.22"/>
    </reaction>
</comment>
<keyword evidence="2 12" id="KW-0004">4Fe-4S</keyword>
<dbReference type="GO" id="GO:0006777">
    <property type="term" value="P:Mo-molybdopterin cofactor biosynthetic process"/>
    <property type="evidence" value="ECO:0007669"/>
    <property type="project" value="UniProtKB-UniRule"/>
</dbReference>
<evidence type="ECO:0000256" key="3">
    <source>
        <dbReference type="ARBA" id="ARBA00022691"/>
    </source>
</evidence>
<reference evidence="14 15" key="1">
    <citation type="submission" date="2019-07" db="EMBL/GenBank/DDBJ databases">
        <title>Complete genome of Crassaminicella thermophila SY095.</title>
        <authorList>
            <person name="Li X."/>
        </authorList>
    </citation>
    <scope>NUCLEOTIDE SEQUENCE [LARGE SCALE GENOMIC DNA]</scope>
    <source>
        <strain evidence="14 15">SY095</strain>
    </source>
</reference>
<keyword evidence="6 12" id="KW-0408">Iron</keyword>
<dbReference type="NCBIfam" id="NF001199">
    <property type="entry name" value="PRK00164.2-1"/>
    <property type="match status" value="1"/>
</dbReference>
<evidence type="ECO:0000256" key="6">
    <source>
        <dbReference type="ARBA" id="ARBA00023004"/>
    </source>
</evidence>
<comment type="subunit">
    <text evidence="12">Monomer and homodimer.</text>
</comment>
<evidence type="ECO:0000313" key="14">
    <source>
        <dbReference type="EMBL" id="QEK11570.1"/>
    </source>
</evidence>
<dbReference type="SFLD" id="SFLDS00029">
    <property type="entry name" value="Radical_SAM"/>
    <property type="match status" value="1"/>
</dbReference>
<dbReference type="InterPro" id="IPR006638">
    <property type="entry name" value="Elp3/MiaA/NifB-like_rSAM"/>
</dbReference>
<dbReference type="InterPro" id="IPR013785">
    <property type="entry name" value="Aldolase_TIM"/>
</dbReference>
<dbReference type="Pfam" id="PF04055">
    <property type="entry name" value="Radical_SAM"/>
    <property type="match status" value="1"/>
</dbReference>
<feature type="binding site" evidence="12">
    <location>
        <position position="26"/>
    </location>
    <ligand>
        <name>S-adenosyl-L-methionine</name>
        <dbReference type="ChEBI" id="CHEBI:59789"/>
    </ligand>
</feature>
<feature type="binding site" evidence="12">
    <location>
        <position position="27"/>
    </location>
    <ligand>
        <name>[4Fe-4S] cluster</name>
        <dbReference type="ChEBI" id="CHEBI:49883"/>
        <label>1</label>
        <note>4Fe-4S-S-AdoMet</note>
    </ligand>
</feature>
<feature type="binding site" evidence="12">
    <location>
        <begin position="255"/>
        <end position="257"/>
    </location>
    <ligand>
        <name>GTP</name>
        <dbReference type="ChEBI" id="CHEBI:37565"/>
    </ligand>
</feature>
<dbReference type="PROSITE" id="PS01305">
    <property type="entry name" value="MOAA_NIFB_PQQE"/>
    <property type="match status" value="1"/>
</dbReference>
<keyword evidence="4 12" id="KW-0479">Metal-binding</keyword>
<dbReference type="Gene3D" id="3.20.20.70">
    <property type="entry name" value="Aldolase class I"/>
    <property type="match status" value="1"/>
</dbReference>
<dbReference type="InterPro" id="IPR050105">
    <property type="entry name" value="MoCo_biosynth_MoaA/MoaC"/>
</dbReference>
<name>A0A5C0SBT7_CRATE</name>
<dbReference type="HAMAP" id="MF_01225_B">
    <property type="entry name" value="MoaA_B"/>
    <property type="match status" value="1"/>
</dbReference>
<dbReference type="AlphaFoldDB" id="A0A5C0SBT7"/>
<dbReference type="SMART" id="SM00729">
    <property type="entry name" value="Elp3"/>
    <property type="match status" value="1"/>
</dbReference>